<dbReference type="Pfam" id="PF13829">
    <property type="entry name" value="DUF4191"/>
    <property type="match status" value="1"/>
</dbReference>
<dbReference type="Proteomes" id="UP000590225">
    <property type="component" value="Unassembled WGS sequence"/>
</dbReference>
<evidence type="ECO:0000313" key="2">
    <source>
        <dbReference type="EMBL" id="MBA8990184.1"/>
    </source>
</evidence>
<sequence length="242" mass="26346">MARSSSQGTTAKEPGRLKQMYQVFDMTRRADPSSVWWFALAFVVPVVLGVLLALLLPGQNWLAIILWIVAGVLLGVLLFLIVLGRLAERAAYSQIEGQPGAVGAVLSNSLRRQWRSSEMPVAVHGRSQAAVYRAVGTPGVVLITEGQRGNLSRQVDEERRKVQRIVPNVPVHVVHVGTGKDGDGDDAVTLHKLPRAMNKFKKALNRNEVLAVANRLDSLTQSPAAAIPKGMDPMRARAGRPR</sequence>
<dbReference type="AlphaFoldDB" id="A0AAW3T694"/>
<evidence type="ECO:0000313" key="3">
    <source>
        <dbReference type="Proteomes" id="UP000590225"/>
    </source>
</evidence>
<keyword evidence="1" id="KW-0472">Membrane</keyword>
<gene>
    <name evidence="2" type="ORF">FHW23_001430</name>
</gene>
<reference evidence="2 3" key="1">
    <citation type="submission" date="2020-07" db="EMBL/GenBank/DDBJ databases">
        <title>Above-ground endophytic microbial communities from plants in different locations in the United States.</title>
        <authorList>
            <person name="Frank C."/>
        </authorList>
    </citation>
    <scope>NUCLEOTIDE SEQUENCE [LARGE SCALE GENOMIC DNA]</scope>
    <source>
        <strain evidence="2 3">WPL5_2</strain>
    </source>
</reference>
<feature type="transmembrane region" description="Helical" evidence="1">
    <location>
        <begin position="61"/>
        <end position="83"/>
    </location>
</feature>
<protein>
    <recommendedName>
        <fullName evidence="4">DUF4191 domain-containing protein</fullName>
    </recommendedName>
</protein>
<dbReference type="InterPro" id="IPR025445">
    <property type="entry name" value="DUF4191"/>
</dbReference>
<accession>A0AAW3T694</accession>
<comment type="caution">
    <text evidence="2">The sequence shown here is derived from an EMBL/GenBank/DDBJ whole genome shotgun (WGS) entry which is preliminary data.</text>
</comment>
<keyword evidence="1" id="KW-0812">Transmembrane</keyword>
<name>A0AAW3T694_9MICO</name>
<keyword evidence="1" id="KW-1133">Transmembrane helix</keyword>
<dbReference type="EMBL" id="JACGXP010000002">
    <property type="protein sequence ID" value="MBA8990184.1"/>
    <property type="molecule type" value="Genomic_DNA"/>
</dbReference>
<feature type="transmembrane region" description="Helical" evidence="1">
    <location>
        <begin position="35"/>
        <end position="55"/>
    </location>
</feature>
<evidence type="ECO:0008006" key="4">
    <source>
        <dbReference type="Google" id="ProtNLM"/>
    </source>
</evidence>
<proteinExistence type="predicted"/>
<organism evidence="2 3">
    <name type="scientific">Curtobacterium pusillum</name>
    <dbReference type="NCBI Taxonomy" id="69373"/>
    <lineage>
        <taxon>Bacteria</taxon>
        <taxon>Bacillati</taxon>
        <taxon>Actinomycetota</taxon>
        <taxon>Actinomycetes</taxon>
        <taxon>Micrococcales</taxon>
        <taxon>Microbacteriaceae</taxon>
        <taxon>Curtobacterium</taxon>
    </lineage>
</organism>
<dbReference type="RefSeq" id="WP_182515684.1">
    <property type="nucleotide sequence ID" value="NZ_JACGXP010000002.1"/>
</dbReference>
<evidence type="ECO:0000256" key="1">
    <source>
        <dbReference type="SAM" id="Phobius"/>
    </source>
</evidence>